<dbReference type="PATRIC" id="fig|1423754.3.peg.1537"/>
<gene>
    <name evidence="3" type="ORF">FC39_GL001492</name>
</gene>
<name>A0A0R1Y661_9LACO</name>
<protein>
    <recommendedName>
        <fullName evidence="5">Surface layer protein A domain-containing protein</fullName>
    </recommendedName>
</protein>
<dbReference type="EMBL" id="AZGI01000059">
    <property type="protein sequence ID" value="KRM37918.1"/>
    <property type="molecule type" value="Genomic_DNA"/>
</dbReference>
<dbReference type="Proteomes" id="UP000051223">
    <property type="component" value="Unassembled WGS sequence"/>
</dbReference>
<accession>A0A0R1Y661</accession>
<dbReference type="eggNOG" id="ENOG5030AD3">
    <property type="taxonomic scope" value="Bacteria"/>
</dbReference>
<evidence type="ECO:0000256" key="1">
    <source>
        <dbReference type="SAM" id="Coils"/>
    </source>
</evidence>
<feature type="chain" id="PRO_5006413568" description="Surface layer protein A domain-containing protein" evidence="2">
    <location>
        <begin position="33"/>
        <end position="289"/>
    </location>
</feature>
<comment type="caution">
    <text evidence="3">The sequence shown here is derived from an EMBL/GenBank/DDBJ whole genome shotgun (WGS) entry which is preliminary data.</text>
</comment>
<keyword evidence="4" id="KW-1185">Reference proteome</keyword>
<proteinExistence type="predicted"/>
<evidence type="ECO:0000313" key="4">
    <source>
        <dbReference type="Proteomes" id="UP000051223"/>
    </source>
</evidence>
<feature type="signal peptide" evidence="2">
    <location>
        <begin position="1"/>
        <end position="32"/>
    </location>
</feature>
<evidence type="ECO:0000313" key="3">
    <source>
        <dbReference type="EMBL" id="KRM37918.1"/>
    </source>
</evidence>
<evidence type="ECO:0008006" key="5">
    <source>
        <dbReference type="Google" id="ProtNLM"/>
    </source>
</evidence>
<keyword evidence="2" id="KW-0732">Signal</keyword>
<feature type="coiled-coil region" evidence="1">
    <location>
        <begin position="261"/>
        <end position="288"/>
    </location>
</feature>
<evidence type="ECO:0000256" key="2">
    <source>
        <dbReference type="SAM" id="SignalP"/>
    </source>
</evidence>
<sequence>MRKNKLFTALAAVALLTGTGVEVLSNAPVAQAATKKTTKKAKKSKKSKKTSKYATISIKAGAPAYKVTIKNNKVSKVSRLTKKGKKLSLRGGQSPAIWSTKYKKVTYYYIGGNYAVRAKDARCISKKKVPTLNSIIKKAQAKQKAKIDAANDTLKAKVNNWQAQLENVKPKTYAAKTSSEAQYWTIDDNGKLNQNSSKLPSGTQVAVIFKTNDILTNNNGSVTAYFATINNNQRIIISADNVTLDDQGAQIPDQKAYEASVKNFNDMNTQAKNDIEQTKADLENQLKNN</sequence>
<keyword evidence="1" id="KW-0175">Coiled coil</keyword>
<dbReference type="OrthoDB" id="9990455at2"/>
<dbReference type="AlphaFoldDB" id="A0A0R1Y661"/>
<dbReference type="RefSeq" id="WP_025080389.1">
    <property type="nucleotide sequence ID" value="NZ_AZGI01000059.1"/>
</dbReference>
<organism evidence="3 4">
    <name type="scientific">Lactobacillus hamsteri DSM 5661 = JCM 6256</name>
    <dbReference type="NCBI Taxonomy" id="1423754"/>
    <lineage>
        <taxon>Bacteria</taxon>
        <taxon>Bacillati</taxon>
        <taxon>Bacillota</taxon>
        <taxon>Bacilli</taxon>
        <taxon>Lactobacillales</taxon>
        <taxon>Lactobacillaceae</taxon>
        <taxon>Lactobacillus</taxon>
    </lineage>
</organism>
<reference evidence="3 4" key="1">
    <citation type="journal article" date="2015" name="Genome Announc.">
        <title>Expanding the biotechnology potential of lactobacilli through comparative genomics of 213 strains and associated genera.</title>
        <authorList>
            <person name="Sun Z."/>
            <person name="Harris H.M."/>
            <person name="McCann A."/>
            <person name="Guo C."/>
            <person name="Argimon S."/>
            <person name="Zhang W."/>
            <person name="Yang X."/>
            <person name="Jeffery I.B."/>
            <person name="Cooney J.C."/>
            <person name="Kagawa T.F."/>
            <person name="Liu W."/>
            <person name="Song Y."/>
            <person name="Salvetti E."/>
            <person name="Wrobel A."/>
            <person name="Rasinkangas P."/>
            <person name="Parkhill J."/>
            <person name="Rea M.C."/>
            <person name="O'Sullivan O."/>
            <person name="Ritari J."/>
            <person name="Douillard F.P."/>
            <person name="Paul Ross R."/>
            <person name="Yang R."/>
            <person name="Briner A.E."/>
            <person name="Felis G.E."/>
            <person name="de Vos W.M."/>
            <person name="Barrangou R."/>
            <person name="Klaenhammer T.R."/>
            <person name="Caufield P.W."/>
            <person name="Cui Y."/>
            <person name="Zhang H."/>
            <person name="O'Toole P.W."/>
        </authorList>
    </citation>
    <scope>NUCLEOTIDE SEQUENCE [LARGE SCALE GENOMIC DNA]</scope>
    <source>
        <strain evidence="3 4">DSM 5661</strain>
    </source>
</reference>